<name>G2YEK6_BOTF4</name>
<organism evidence="1 2">
    <name type="scientific">Botryotinia fuckeliana (strain T4)</name>
    <name type="common">Noble rot fungus</name>
    <name type="synonym">Botrytis cinerea</name>
    <dbReference type="NCBI Taxonomy" id="999810"/>
    <lineage>
        <taxon>Eukaryota</taxon>
        <taxon>Fungi</taxon>
        <taxon>Dikarya</taxon>
        <taxon>Ascomycota</taxon>
        <taxon>Pezizomycotina</taxon>
        <taxon>Leotiomycetes</taxon>
        <taxon>Helotiales</taxon>
        <taxon>Sclerotiniaceae</taxon>
        <taxon>Botrytis</taxon>
    </lineage>
</organism>
<accession>G2YEK6</accession>
<dbReference type="HOGENOM" id="CLU_3086988_0_0_1"/>
<dbReference type="Proteomes" id="UP000008177">
    <property type="component" value="Unplaced contigs"/>
</dbReference>
<dbReference type="EMBL" id="FQ790324">
    <property type="protein sequence ID" value="CCD50204.1"/>
    <property type="molecule type" value="Genomic_DNA"/>
</dbReference>
<gene>
    <name evidence="1" type="ORF">BofuT4_uP091630.1</name>
</gene>
<sequence length="52" mass="6018">MYVDELWKRERSPVVGKKSVFFGRLQRSEAKRGILTFYGASLSLRSLLANKK</sequence>
<evidence type="ECO:0000313" key="1">
    <source>
        <dbReference type="EMBL" id="CCD50204.1"/>
    </source>
</evidence>
<dbReference type="InParanoid" id="G2YEK6"/>
<reference evidence="2" key="1">
    <citation type="journal article" date="2011" name="PLoS Genet.">
        <title>Genomic analysis of the necrotrophic fungal pathogens Sclerotinia sclerotiorum and Botrytis cinerea.</title>
        <authorList>
            <person name="Amselem J."/>
            <person name="Cuomo C.A."/>
            <person name="van Kan J.A."/>
            <person name="Viaud M."/>
            <person name="Benito E.P."/>
            <person name="Couloux A."/>
            <person name="Coutinho P.M."/>
            <person name="de Vries R.P."/>
            <person name="Dyer P.S."/>
            <person name="Fillinger S."/>
            <person name="Fournier E."/>
            <person name="Gout L."/>
            <person name="Hahn M."/>
            <person name="Kohn L."/>
            <person name="Lapalu N."/>
            <person name="Plummer K.M."/>
            <person name="Pradier J.M."/>
            <person name="Quevillon E."/>
            <person name="Sharon A."/>
            <person name="Simon A."/>
            <person name="ten Have A."/>
            <person name="Tudzynski B."/>
            <person name="Tudzynski P."/>
            <person name="Wincker P."/>
            <person name="Andrew M."/>
            <person name="Anthouard V."/>
            <person name="Beever R.E."/>
            <person name="Beffa R."/>
            <person name="Benoit I."/>
            <person name="Bouzid O."/>
            <person name="Brault B."/>
            <person name="Chen Z."/>
            <person name="Choquer M."/>
            <person name="Collemare J."/>
            <person name="Cotton P."/>
            <person name="Danchin E.G."/>
            <person name="Da Silva C."/>
            <person name="Gautier A."/>
            <person name="Giraud C."/>
            <person name="Giraud T."/>
            <person name="Gonzalez C."/>
            <person name="Grossetete S."/>
            <person name="Guldener U."/>
            <person name="Henrissat B."/>
            <person name="Howlett B.J."/>
            <person name="Kodira C."/>
            <person name="Kretschmer M."/>
            <person name="Lappartient A."/>
            <person name="Leroch M."/>
            <person name="Levis C."/>
            <person name="Mauceli E."/>
            <person name="Neuveglise C."/>
            <person name="Oeser B."/>
            <person name="Pearson M."/>
            <person name="Poulain J."/>
            <person name="Poussereau N."/>
            <person name="Quesneville H."/>
            <person name="Rascle C."/>
            <person name="Schumacher J."/>
            <person name="Segurens B."/>
            <person name="Sexton A."/>
            <person name="Silva E."/>
            <person name="Sirven C."/>
            <person name="Soanes D.M."/>
            <person name="Talbot N.J."/>
            <person name="Templeton M."/>
            <person name="Yandava C."/>
            <person name="Yarden O."/>
            <person name="Zeng Q."/>
            <person name="Rollins J.A."/>
            <person name="Lebrun M.H."/>
            <person name="Dickman M."/>
        </authorList>
    </citation>
    <scope>NUCLEOTIDE SEQUENCE [LARGE SCALE GENOMIC DNA]</scope>
    <source>
        <strain evidence="2">T4</strain>
    </source>
</reference>
<proteinExistence type="predicted"/>
<protein>
    <submittedName>
        <fullName evidence="1">Uncharacterized protein</fullName>
    </submittedName>
</protein>
<dbReference type="AlphaFoldDB" id="G2YEK6"/>
<evidence type="ECO:0000313" key="2">
    <source>
        <dbReference type="Proteomes" id="UP000008177"/>
    </source>
</evidence>